<dbReference type="STRING" id="1314782.A0A165PXK1"/>
<dbReference type="OrthoDB" id="3267748at2759"/>
<keyword evidence="2" id="KW-1185">Reference proteome</keyword>
<dbReference type="AlphaFoldDB" id="A0A165PXK1"/>
<proteinExistence type="predicted"/>
<accession>A0A165PXK1</accession>
<organism evidence="1 2">
    <name type="scientific">Neolentinus lepideus HHB14362 ss-1</name>
    <dbReference type="NCBI Taxonomy" id="1314782"/>
    <lineage>
        <taxon>Eukaryota</taxon>
        <taxon>Fungi</taxon>
        <taxon>Dikarya</taxon>
        <taxon>Basidiomycota</taxon>
        <taxon>Agaricomycotina</taxon>
        <taxon>Agaricomycetes</taxon>
        <taxon>Gloeophyllales</taxon>
        <taxon>Gloeophyllaceae</taxon>
        <taxon>Neolentinus</taxon>
    </lineage>
</organism>
<protein>
    <recommendedName>
        <fullName evidence="3">Retrotransposon gag domain-containing protein</fullName>
    </recommendedName>
</protein>
<sequence>MKVLKLRLEQSAAKLDPPFVYNGEPDFNKFQKWVLETKDWLRLSYIRKNHRVSRLKKYLGGRAYSFYMRDIARNPRKWSLRRFLEELFNHCFPPDFRTVQRERFLSFQQNGRTVRDFRRRLDELTLSVGHISRRELTLRFWHGADRYLRVRWAEDGFDPEKAKIDELQAAAERYEQA</sequence>
<dbReference type="Proteomes" id="UP000076761">
    <property type="component" value="Unassembled WGS sequence"/>
</dbReference>
<evidence type="ECO:0000313" key="2">
    <source>
        <dbReference type="Proteomes" id="UP000076761"/>
    </source>
</evidence>
<dbReference type="InParanoid" id="A0A165PXK1"/>
<reference evidence="1 2" key="1">
    <citation type="journal article" date="2016" name="Mol. Biol. Evol.">
        <title>Comparative Genomics of Early-Diverging Mushroom-Forming Fungi Provides Insights into the Origins of Lignocellulose Decay Capabilities.</title>
        <authorList>
            <person name="Nagy L.G."/>
            <person name="Riley R."/>
            <person name="Tritt A."/>
            <person name="Adam C."/>
            <person name="Daum C."/>
            <person name="Floudas D."/>
            <person name="Sun H."/>
            <person name="Yadav J.S."/>
            <person name="Pangilinan J."/>
            <person name="Larsson K.H."/>
            <person name="Matsuura K."/>
            <person name="Barry K."/>
            <person name="Labutti K."/>
            <person name="Kuo R."/>
            <person name="Ohm R.A."/>
            <person name="Bhattacharya S.S."/>
            <person name="Shirouzu T."/>
            <person name="Yoshinaga Y."/>
            <person name="Martin F.M."/>
            <person name="Grigoriev I.V."/>
            <person name="Hibbett D.S."/>
        </authorList>
    </citation>
    <scope>NUCLEOTIDE SEQUENCE [LARGE SCALE GENOMIC DNA]</scope>
    <source>
        <strain evidence="1 2">HHB14362 ss-1</strain>
    </source>
</reference>
<dbReference type="EMBL" id="KV425605">
    <property type="protein sequence ID" value="KZT21629.1"/>
    <property type="molecule type" value="Genomic_DNA"/>
</dbReference>
<feature type="non-terminal residue" evidence="1">
    <location>
        <position position="177"/>
    </location>
</feature>
<evidence type="ECO:0008006" key="3">
    <source>
        <dbReference type="Google" id="ProtNLM"/>
    </source>
</evidence>
<gene>
    <name evidence="1" type="ORF">NEOLEDRAFT_1073240</name>
</gene>
<evidence type="ECO:0000313" key="1">
    <source>
        <dbReference type="EMBL" id="KZT21629.1"/>
    </source>
</evidence>
<name>A0A165PXK1_9AGAM</name>